<accession>A0ABU2ZP10</accession>
<protein>
    <submittedName>
        <fullName evidence="1">DUF3080 family protein</fullName>
    </submittedName>
</protein>
<dbReference type="InterPro" id="IPR021431">
    <property type="entry name" value="DUF3080"/>
</dbReference>
<sequence>MLVTNVKHFTVLLILFFVFVVTTGCSKQQQIENDLLAYQSRLSGFTGIKIQQQNQVSAQLNAPLKNSLKQNIEQIYINLRELYALQDCTLNQVVAQRNTALGKMQLPSKRYSYEIALLEELANCKAQLLAKGDGENVSSILNQLENWEKQKKKQLPLVWSNFITQSDEIYLHISSTSSYISGDEEDNFIASKQAWKALSGHMEVFISFQSFRENIDKLGLPSPEKIEQHLQQLDQSRLLARMWKTQLLMTNLLNNTTPLLEEYLLANTCSNSKQADDIVIMRNIFTMFFAEKIQSLAAELNKYHYQIAPLVLPLTESDILPSSYKDYLKRQLVTNHNAYKSAMKIHIESWQQIFARCAQKNI</sequence>
<evidence type="ECO:0000313" key="2">
    <source>
        <dbReference type="Proteomes" id="UP001253545"/>
    </source>
</evidence>
<dbReference type="Pfam" id="PF11279">
    <property type="entry name" value="DUF3080"/>
    <property type="match status" value="1"/>
</dbReference>
<name>A0ABU2ZP10_9ALTE</name>
<dbReference type="PROSITE" id="PS51257">
    <property type="entry name" value="PROKAR_LIPOPROTEIN"/>
    <property type="match status" value="1"/>
</dbReference>
<reference evidence="1 2" key="1">
    <citation type="submission" date="2023-09" db="EMBL/GenBank/DDBJ databases">
        <authorList>
            <person name="Rey-Velasco X."/>
        </authorList>
    </citation>
    <scope>NUCLEOTIDE SEQUENCE [LARGE SCALE GENOMIC DNA]</scope>
    <source>
        <strain evidence="1 2">P117</strain>
    </source>
</reference>
<keyword evidence="2" id="KW-1185">Reference proteome</keyword>
<dbReference type="Proteomes" id="UP001253545">
    <property type="component" value="Unassembled WGS sequence"/>
</dbReference>
<gene>
    <name evidence="1" type="ORF">RM552_04800</name>
</gene>
<dbReference type="RefSeq" id="WP_311367638.1">
    <property type="nucleotide sequence ID" value="NZ_JAVRHX010000001.1"/>
</dbReference>
<dbReference type="EMBL" id="JAVRHX010000001">
    <property type="protein sequence ID" value="MDT0594156.1"/>
    <property type="molecule type" value="Genomic_DNA"/>
</dbReference>
<evidence type="ECO:0000313" key="1">
    <source>
        <dbReference type="EMBL" id="MDT0594156.1"/>
    </source>
</evidence>
<proteinExistence type="predicted"/>
<organism evidence="1 2">
    <name type="scientific">Glaciecola petra</name>
    <dbReference type="NCBI Taxonomy" id="3075602"/>
    <lineage>
        <taxon>Bacteria</taxon>
        <taxon>Pseudomonadati</taxon>
        <taxon>Pseudomonadota</taxon>
        <taxon>Gammaproteobacteria</taxon>
        <taxon>Alteromonadales</taxon>
        <taxon>Alteromonadaceae</taxon>
        <taxon>Glaciecola</taxon>
    </lineage>
</organism>
<comment type="caution">
    <text evidence="1">The sequence shown here is derived from an EMBL/GenBank/DDBJ whole genome shotgun (WGS) entry which is preliminary data.</text>
</comment>